<organism evidence="2 3">
    <name type="scientific">Blepharisma stoltei</name>
    <dbReference type="NCBI Taxonomy" id="1481888"/>
    <lineage>
        <taxon>Eukaryota</taxon>
        <taxon>Sar</taxon>
        <taxon>Alveolata</taxon>
        <taxon>Ciliophora</taxon>
        <taxon>Postciliodesmatophora</taxon>
        <taxon>Heterotrichea</taxon>
        <taxon>Heterotrichida</taxon>
        <taxon>Blepharismidae</taxon>
        <taxon>Blepharisma</taxon>
    </lineage>
</organism>
<sequence length="445" mass="52094">MEYERSLFRIYDIALNNPRFILFIKIFSIFCISLSIFNLTLFLIFHCLYINNGEALADAFSSQLLSGCGIYQSPELNLTLPLEDECLYINNSTVLLPEDIYHISVNSLTYEFSMMTESLYFPEELVKRKNFTVHNITANELVSDSLWIISLAVNEIDTVMINQLKTVFHSNGMLRNLKTKEIWIWSESQIKEKENLGFFGKLRNLCKAFFWFSIVSLITGLTCRFAIIGSSALLLAIVSLPCINRVHPQCSHIAYLSFPWIGEPAYALSQARKSTFKLLFSFFLMLFVLYMMYICTSILWTFYLFENCFPQDIDERFYNLVSFVEFFSLIFTRTKKSVAYYPRFISFFLISFLLYRYNYFYGFLNLVFAIVSSLCFGIMGIMIVKWEVPTMNDGPSFASPRLVYQMVFNERRTGLADLWSMFYPVEGRGYFTDREMERIFPQQNV</sequence>
<keyword evidence="3" id="KW-1185">Reference proteome</keyword>
<dbReference type="EMBL" id="CAJZBQ010000005">
    <property type="protein sequence ID" value="CAG9312170.1"/>
    <property type="molecule type" value="Genomic_DNA"/>
</dbReference>
<accession>A0AAU9IE73</accession>
<reference evidence="2" key="1">
    <citation type="submission" date="2021-09" db="EMBL/GenBank/DDBJ databases">
        <authorList>
            <consortium name="AG Swart"/>
            <person name="Singh M."/>
            <person name="Singh A."/>
            <person name="Seah K."/>
            <person name="Emmerich C."/>
        </authorList>
    </citation>
    <scope>NUCLEOTIDE SEQUENCE</scope>
    <source>
        <strain evidence="2">ATCC30299</strain>
    </source>
</reference>
<feature type="transmembrane region" description="Helical" evidence="1">
    <location>
        <begin position="20"/>
        <end position="45"/>
    </location>
</feature>
<keyword evidence="1" id="KW-1133">Transmembrane helix</keyword>
<evidence type="ECO:0000313" key="2">
    <source>
        <dbReference type="EMBL" id="CAG9312170.1"/>
    </source>
</evidence>
<protein>
    <recommendedName>
        <fullName evidence="4">Seipin</fullName>
    </recommendedName>
</protein>
<feature type="transmembrane region" description="Helical" evidence="1">
    <location>
        <begin position="317"/>
        <end position="333"/>
    </location>
</feature>
<feature type="transmembrane region" description="Helical" evidence="1">
    <location>
        <begin position="340"/>
        <end position="357"/>
    </location>
</feature>
<feature type="transmembrane region" description="Helical" evidence="1">
    <location>
        <begin position="363"/>
        <end position="384"/>
    </location>
</feature>
<dbReference type="Proteomes" id="UP001162131">
    <property type="component" value="Unassembled WGS sequence"/>
</dbReference>
<comment type="caution">
    <text evidence="2">The sequence shown here is derived from an EMBL/GenBank/DDBJ whole genome shotgun (WGS) entry which is preliminary data.</text>
</comment>
<feature type="transmembrane region" description="Helical" evidence="1">
    <location>
        <begin position="278"/>
        <end position="305"/>
    </location>
</feature>
<evidence type="ECO:0000256" key="1">
    <source>
        <dbReference type="SAM" id="Phobius"/>
    </source>
</evidence>
<evidence type="ECO:0000313" key="3">
    <source>
        <dbReference type="Proteomes" id="UP001162131"/>
    </source>
</evidence>
<keyword evidence="1" id="KW-0472">Membrane</keyword>
<proteinExistence type="predicted"/>
<dbReference type="AlphaFoldDB" id="A0AAU9IE73"/>
<feature type="transmembrane region" description="Helical" evidence="1">
    <location>
        <begin position="209"/>
        <end position="238"/>
    </location>
</feature>
<keyword evidence="1" id="KW-0812">Transmembrane</keyword>
<gene>
    <name evidence="2" type="ORF">BSTOLATCC_MIC5418</name>
</gene>
<name>A0AAU9IE73_9CILI</name>
<evidence type="ECO:0008006" key="4">
    <source>
        <dbReference type="Google" id="ProtNLM"/>
    </source>
</evidence>